<dbReference type="EMBL" id="JABUQZ010000001">
    <property type="protein sequence ID" value="NUC71375.1"/>
    <property type="molecule type" value="Genomic_DNA"/>
</dbReference>
<dbReference type="InterPro" id="IPR002347">
    <property type="entry name" value="SDR_fam"/>
</dbReference>
<reference evidence="3 4" key="1">
    <citation type="submission" date="2020-06" db="EMBL/GenBank/DDBJ databases">
        <title>Haloterrigena sp. nov., an extremely halophilic archaeon isolated from a saline sediment.</title>
        <authorList>
            <person name="Liu B.-B."/>
        </authorList>
    </citation>
    <scope>NUCLEOTIDE SEQUENCE [LARGE SCALE GENOMIC DNA]</scope>
    <source>
        <strain evidence="3 4">SYSU A558-1</strain>
    </source>
</reference>
<dbReference type="InterPro" id="IPR057326">
    <property type="entry name" value="KR_dom"/>
</dbReference>
<dbReference type="Proteomes" id="UP001016761">
    <property type="component" value="Unassembled WGS sequence"/>
</dbReference>
<dbReference type="SUPFAM" id="SSF51735">
    <property type="entry name" value="NAD(P)-binding Rossmann-fold domains"/>
    <property type="match status" value="1"/>
</dbReference>
<name>A0ABX2L7N0_9EURY</name>
<keyword evidence="4" id="KW-1185">Reference proteome</keyword>
<dbReference type="InterPro" id="IPR050259">
    <property type="entry name" value="SDR"/>
</dbReference>
<dbReference type="NCBIfam" id="NF005559">
    <property type="entry name" value="PRK07231.1"/>
    <property type="match status" value="1"/>
</dbReference>
<dbReference type="SMART" id="SM00822">
    <property type="entry name" value="PKS_KR"/>
    <property type="match status" value="1"/>
</dbReference>
<dbReference type="PRINTS" id="PR00081">
    <property type="entry name" value="GDHRDH"/>
</dbReference>
<evidence type="ECO:0000313" key="4">
    <source>
        <dbReference type="Proteomes" id="UP001016761"/>
    </source>
</evidence>
<gene>
    <name evidence="3" type="ORF">HTZ84_03465</name>
</gene>
<protein>
    <submittedName>
        <fullName evidence="3">Beta-ketoacyl-ACP reductase</fullName>
    </submittedName>
</protein>
<evidence type="ECO:0000259" key="2">
    <source>
        <dbReference type="SMART" id="SM00822"/>
    </source>
</evidence>
<dbReference type="PANTHER" id="PTHR42879">
    <property type="entry name" value="3-OXOACYL-(ACYL-CARRIER-PROTEIN) REDUCTASE"/>
    <property type="match status" value="1"/>
</dbReference>
<dbReference type="Gene3D" id="3.40.50.720">
    <property type="entry name" value="NAD(P)-binding Rossmann-like Domain"/>
    <property type="match status" value="1"/>
</dbReference>
<dbReference type="PANTHER" id="PTHR42879:SF2">
    <property type="entry name" value="3-OXOACYL-[ACYL-CARRIER-PROTEIN] REDUCTASE FABG"/>
    <property type="match status" value="1"/>
</dbReference>
<dbReference type="RefSeq" id="WP_174679406.1">
    <property type="nucleotide sequence ID" value="NZ_JABUQZ010000001.1"/>
</dbReference>
<proteinExistence type="inferred from homology"/>
<dbReference type="CDD" id="cd05333">
    <property type="entry name" value="BKR_SDR_c"/>
    <property type="match status" value="1"/>
</dbReference>
<evidence type="ECO:0000313" key="3">
    <source>
        <dbReference type="EMBL" id="NUC71375.1"/>
    </source>
</evidence>
<dbReference type="PROSITE" id="PS00061">
    <property type="entry name" value="ADH_SHORT"/>
    <property type="match status" value="1"/>
</dbReference>
<sequence length="247" mass="26297">MSMDGRTCIITGSARGIGRGIAEYLGAEGANVVINYRSSEDAARNAVGAIEDAGGSAVAAQADVTDREEVEHMREVCHEAFGPADVLVNNAGITADVQFTEMSREDWDRVMDVNLGGMFNCTQEFFDDIWNAHEGRLINISSVVGKQGNFGQANYAAAKSGMFGFTRTIALELAKGGSTANCVAPGFTRTDMLESVPDQVLERIVSGIPLERLAEVEDIAAVVRFLASEDSSYVTGEVIDVNGGMDL</sequence>
<comment type="similarity">
    <text evidence="1">Belongs to the short-chain dehydrogenases/reductases (SDR) family.</text>
</comment>
<dbReference type="NCBIfam" id="NF009466">
    <property type="entry name" value="PRK12826.1-2"/>
    <property type="match status" value="1"/>
</dbReference>
<dbReference type="InterPro" id="IPR036291">
    <property type="entry name" value="NAD(P)-bd_dom_sf"/>
</dbReference>
<dbReference type="PRINTS" id="PR00080">
    <property type="entry name" value="SDRFAMILY"/>
</dbReference>
<evidence type="ECO:0000256" key="1">
    <source>
        <dbReference type="ARBA" id="ARBA00006484"/>
    </source>
</evidence>
<dbReference type="Pfam" id="PF13561">
    <property type="entry name" value="adh_short_C2"/>
    <property type="match status" value="1"/>
</dbReference>
<comment type="caution">
    <text evidence="3">The sequence shown here is derived from an EMBL/GenBank/DDBJ whole genome shotgun (WGS) entry which is preliminary data.</text>
</comment>
<organism evidence="3 4">
    <name type="scientific">Haloterrigena gelatinilytica</name>
    <dbReference type="NCBI Taxonomy" id="2741724"/>
    <lineage>
        <taxon>Archaea</taxon>
        <taxon>Methanobacteriati</taxon>
        <taxon>Methanobacteriota</taxon>
        <taxon>Stenosarchaea group</taxon>
        <taxon>Halobacteria</taxon>
        <taxon>Halobacteriales</taxon>
        <taxon>Natrialbaceae</taxon>
        <taxon>Haloterrigena</taxon>
    </lineage>
</organism>
<accession>A0ABX2L7N0</accession>
<feature type="domain" description="Ketoreductase" evidence="2">
    <location>
        <begin position="6"/>
        <end position="190"/>
    </location>
</feature>
<dbReference type="InterPro" id="IPR020904">
    <property type="entry name" value="Sc_DH/Rdtase_CS"/>
</dbReference>